<sequence length="102" mass="11079">HLNIRAAPDAACVVVTSVLPRRAKLNSQNTLGSSFIAARNIYASSTCLHKSGTAEMSSSLEEHIPGTHTSVDLEETGSVLIGEETYRCRCHEVHHCGFSYCF</sequence>
<dbReference type="Proteomes" id="UP000472240">
    <property type="component" value="Chromosome 22"/>
</dbReference>
<reference evidence="2" key="3">
    <citation type="submission" date="2018-12" db="EMBL/GenBank/DDBJ databases">
        <title>G10K-VGP greater horseshoe bat female genome, primary haplotype.</title>
        <authorList>
            <person name="Teeling E."/>
            <person name="Myers G."/>
            <person name="Vernes S."/>
            <person name="Pippel M."/>
            <person name="Winkler S."/>
            <person name="Fedrigo O."/>
            <person name="Rhie A."/>
            <person name="Koren S."/>
            <person name="Phillippy A."/>
            <person name="Lewin H."/>
            <person name="Damas J."/>
            <person name="Howe K."/>
            <person name="Mountcastle J."/>
            <person name="Jarvis E.D."/>
        </authorList>
    </citation>
    <scope>NUCLEOTIDE SEQUENCE [LARGE SCALE GENOMIC DNA]</scope>
</reference>
<accession>A0A671EWV7</accession>
<dbReference type="GeneTree" id="ENSGT00940000172584"/>
<name>A0A671EWV7_RHIFE</name>
<reference evidence="1 2" key="1">
    <citation type="journal article" date="2015" name="Annu Rev Anim Biosci">
        <title>The Genome 10K Project: a way forward.</title>
        <authorList>
            <person name="Koepfli K.P."/>
            <person name="Paten B."/>
            <person name="O'Brien S.J."/>
            <person name="Koepfli K.P."/>
            <person name="Paten B."/>
            <person name="Antunes A."/>
            <person name="Belov K."/>
            <person name="Bustamante C."/>
            <person name="Castoe T.A."/>
            <person name="Clawson H."/>
            <person name="Crawford A.J."/>
            <person name="Diekhans M."/>
            <person name="Distel D."/>
            <person name="Durbin R."/>
            <person name="Earl D."/>
            <person name="Fujita M.K."/>
            <person name="Gamble T."/>
            <person name="Georges A."/>
            <person name="Gemmell N."/>
            <person name="Gilbert M.T."/>
            <person name="Graves J.M."/>
            <person name="Green R.E."/>
            <person name="Hickey G."/>
            <person name="Jarvis E.D."/>
            <person name="Johnson W."/>
            <person name="Komissarov A."/>
            <person name="Korf I."/>
            <person name="Kuhn R."/>
            <person name="Larkin D.M."/>
            <person name="Lewin H."/>
            <person name="Lopez J.V."/>
            <person name="Ma J."/>
            <person name="Marques-Bonet T."/>
            <person name="Miller W."/>
            <person name="Murphy R."/>
            <person name="Pevzner P."/>
            <person name="Shapiro B."/>
            <person name="Steiner C."/>
            <person name="Tamazian G."/>
            <person name="Venkatesh B."/>
            <person name="Wang J."/>
            <person name="Wayne R."/>
            <person name="Wiley E."/>
            <person name="Yang H."/>
            <person name="Zhang G."/>
            <person name="Haussler D."/>
            <person name="Ryder O."/>
            <person name="O'Brien S.J."/>
        </authorList>
    </citation>
    <scope>NUCLEOTIDE SEQUENCE</scope>
</reference>
<protein>
    <submittedName>
        <fullName evidence="1">Uncharacterized protein</fullName>
    </submittedName>
</protein>
<evidence type="ECO:0000313" key="1">
    <source>
        <dbReference type="Ensembl" id="ENSRFEP00010017806.1"/>
    </source>
</evidence>
<keyword evidence="2" id="KW-1185">Reference proteome</keyword>
<organism evidence="1 2">
    <name type="scientific">Rhinolophus ferrumequinum</name>
    <name type="common">Greater horseshoe bat</name>
    <dbReference type="NCBI Taxonomy" id="59479"/>
    <lineage>
        <taxon>Eukaryota</taxon>
        <taxon>Metazoa</taxon>
        <taxon>Chordata</taxon>
        <taxon>Craniata</taxon>
        <taxon>Vertebrata</taxon>
        <taxon>Euteleostomi</taxon>
        <taxon>Mammalia</taxon>
        <taxon>Eutheria</taxon>
        <taxon>Laurasiatheria</taxon>
        <taxon>Chiroptera</taxon>
        <taxon>Yinpterochiroptera</taxon>
        <taxon>Rhinolophoidea</taxon>
        <taxon>Rhinolophidae</taxon>
        <taxon>Rhinolophinae</taxon>
        <taxon>Rhinolophus</taxon>
    </lineage>
</organism>
<evidence type="ECO:0000313" key="2">
    <source>
        <dbReference type="Proteomes" id="UP000472240"/>
    </source>
</evidence>
<dbReference type="Ensembl" id="ENSRFET00010019410.1">
    <property type="protein sequence ID" value="ENSRFEP00010017806.1"/>
    <property type="gene ID" value="ENSRFEG00010012039.1"/>
</dbReference>
<reference evidence="1" key="4">
    <citation type="submission" date="2025-08" db="UniProtKB">
        <authorList>
            <consortium name="Ensembl"/>
        </authorList>
    </citation>
    <scope>IDENTIFICATION</scope>
</reference>
<dbReference type="InParanoid" id="A0A671EWV7"/>
<reference evidence="1 2" key="2">
    <citation type="journal article" date="2018" name="Annu Rev Anim Biosci">
        <title>Bat Biology, Genomes, and the Bat1K Project: To Generate Chromosome-Level Genomes for All Living Bat Species.</title>
        <authorList>
            <person name="Teeling E.C."/>
            <person name="Vernes S.C."/>
            <person name="Davalos L.M."/>
            <person name="Ray D.A."/>
            <person name="Gilbert M.T.P."/>
            <person name="Myers E."/>
        </authorList>
    </citation>
    <scope>NUCLEOTIDE SEQUENCE</scope>
</reference>
<proteinExistence type="predicted"/>
<reference evidence="1" key="5">
    <citation type="submission" date="2025-09" db="UniProtKB">
        <authorList>
            <consortium name="Ensembl"/>
        </authorList>
    </citation>
    <scope>IDENTIFICATION</scope>
</reference>
<dbReference type="AlphaFoldDB" id="A0A671EWV7"/>